<gene>
    <name evidence="1" type="ORF">RclHR1_21930004</name>
</gene>
<reference evidence="1 2" key="1">
    <citation type="submission" date="2017-11" db="EMBL/GenBank/DDBJ databases">
        <title>The genome of Rhizophagus clarus HR1 reveals common genetic basis of auxotrophy among arbuscular mycorrhizal fungi.</title>
        <authorList>
            <person name="Kobayashi Y."/>
        </authorList>
    </citation>
    <scope>NUCLEOTIDE SEQUENCE [LARGE SCALE GENOMIC DNA]</scope>
    <source>
        <strain evidence="1 2">HR1</strain>
    </source>
</reference>
<protein>
    <submittedName>
        <fullName evidence="1">Uncharacterized protein</fullName>
    </submittedName>
</protein>
<evidence type="ECO:0000313" key="1">
    <source>
        <dbReference type="EMBL" id="GBB93546.1"/>
    </source>
</evidence>
<organism evidence="1 2">
    <name type="scientific">Rhizophagus clarus</name>
    <dbReference type="NCBI Taxonomy" id="94130"/>
    <lineage>
        <taxon>Eukaryota</taxon>
        <taxon>Fungi</taxon>
        <taxon>Fungi incertae sedis</taxon>
        <taxon>Mucoromycota</taxon>
        <taxon>Glomeromycotina</taxon>
        <taxon>Glomeromycetes</taxon>
        <taxon>Glomerales</taxon>
        <taxon>Glomeraceae</taxon>
        <taxon>Rhizophagus</taxon>
    </lineage>
</organism>
<sequence>MSENTNFEVQNAECVNIGLPFQRSRTPLDADWYFEVQKSFRGGLLSGRNGPQYFEAQNSNSKQTDTKPRLYSKMKDILRSRKLGVLLTPISKVCSFLERYKTSKVYGFWTSFWIRFQRLSFLTKMLTLLWFCGFEGLKPLLRQTSYLKAHGFLDANKRWERIKVRGSKRKVEKRQKEEPPKLDFKGLRLSRRLLIEF</sequence>
<dbReference type="AlphaFoldDB" id="A0A2Z6RMH5"/>
<proteinExistence type="predicted"/>
<comment type="caution">
    <text evidence="1">The sequence shown here is derived from an EMBL/GenBank/DDBJ whole genome shotgun (WGS) entry which is preliminary data.</text>
</comment>
<name>A0A2Z6RMH5_9GLOM</name>
<evidence type="ECO:0000313" key="2">
    <source>
        <dbReference type="Proteomes" id="UP000247702"/>
    </source>
</evidence>
<dbReference type="Proteomes" id="UP000247702">
    <property type="component" value="Unassembled WGS sequence"/>
</dbReference>
<dbReference type="EMBL" id="BEXD01001328">
    <property type="protein sequence ID" value="GBB93546.1"/>
    <property type="molecule type" value="Genomic_DNA"/>
</dbReference>
<keyword evidence="2" id="KW-1185">Reference proteome</keyword>
<accession>A0A2Z6RMH5</accession>